<evidence type="ECO:0000313" key="6">
    <source>
        <dbReference type="Proteomes" id="UP001596138"/>
    </source>
</evidence>
<accession>A0ABW1T5C7</accession>
<sequence length="282" mass="29820">MPFSVEGLLTTSQHWVARASTSLPTPVATRLGGGPRVVDGQTLDPQLSVLLAVEARINRAGEERTAAQRRVALARSAAIAAGPRTPIGPVRDLTVRGADGVLRARHYRPAGGGAGRPLVVYFHGGGWVVGDLETHDQTCRLIAKHADVQVLSVDYRLAPEHPFPAPVDDAVAAFTWAVEHAADLGADPRRIAVAGDSAGGNLAAVVSQVTKDAGVQTPYAQLLVYPGADASRKYPSKDLFGEGYLLTKATMDWYVDTYAGDTDRFDPRLSPICAADKTGLPP</sequence>
<dbReference type="InterPro" id="IPR002168">
    <property type="entry name" value="Lipase_GDXG_HIS_AS"/>
</dbReference>
<dbReference type="InterPro" id="IPR033140">
    <property type="entry name" value="Lipase_GDXG_put_SER_AS"/>
</dbReference>
<feature type="domain" description="Alpha/beta hydrolase fold-3" evidence="4">
    <location>
        <begin position="119"/>
        <end position="282"/>
    </location>
</feature>
<organism evidence="5 6">
    <name type="scientific">Longivirga aurantiaca</name>
    <dbReference type="NCBI Taxonomy" id="1837743"/>
    <lineage>
        <taxon>Bacteria</taxon>
        <taxon>Bacillati</taxon>
        <taxon>Actinomycetota</taxon>
        <taxon>Actinomycetes</taxon>
        <taxon>Sporichthyales</taxon>
        <taxon>Sporichthyaceae</taxon>
        <taxon>Longivirga</taxon>
    </lineage>
</organism>
<dbReference type="PANTHER" id="PTHR48081">
    <property type="entry name" value="AB HYDROLASE SUPERFAMILY PROTEIN C4A8.06C"/>
    <property type="match status" value="1"/>
</dbReference>
<dbReference type="PROSITE" id="PS01173">
    <property type="entry name" value="LIPASE_GDXG_HIS"/>
    <property type="match status" value="1"/>
</dbReference>
<evidence type="ECO:0000313" key="5">
    <source>
        <dbReference type="EMBL" id="MFC6239686.1"/>
    </source>
</evidence>
<dbReference type="PROSITE" id="PS01174">
    <property type="entry name" value="LIPASE_GDXG_SER"/>
    <property type="match status" value="1"/>
</dbReference>
<dbReference type="Gene3D" id="3.40.50.1820">
    <property type="entry name" value="alpha/beta hydrolase"/>
    <property type="match status" value="1"/>
</dbReference>
<evidence type="ECO:0000256" key="2">
    <source>
        <dbReference type="ARBA" id="ARBA00022801"/>
    </source>
</evidence>
<dbReference type="PANTHER" id="PTHR48081:SF8">
    <property type="entry name" value="ALPHA_BETA HYDROLASE FOLD-3 DOMAIN-CONTAINING PROTEIN-RELATED"/>
    <property type="match status" value="1"/>
</dbReference>
<evidence type="ECO:0000256" key="1">
    <source>
        <dbReference type="ARBA" id="ARBA00010515"/>
    </source>
</evidence>
<dbReference type="InterPro" id="IPR029058">
    <property type="entry name" value="AB_hydrolase_fold"/>
</dbReference>
<comment type="similarity">
    <text evidence="1">Belongs to the 'GDXG' lipolytic enzyme family.</text>
</comment>
<dbReference type="SUPFAM" id="SSF53474">
    <property type="entry name" value="alpha/beta-Hydrolases"/>
    <property type="match status" value="1"/>
</dbReference>
<dbReference type="InterPro" id="IPR050300">
    <property type="entry name" value="GDXG_lipolytic_enzyme"/>
</dbReference>
<comment type="caution">
    <text evidence="5">The sequence shown here is derived from an EMBL/GenBank/DDBJ whole genome shotgun (WGS) entry which is preliminary data.</text>
</comment>
<keyword evidence="2 5" id="KW-0378">Hydrolase</keyword>
<reference evidence="6" key="1">
    <citation type="journal article" date="2019" name="Int. J. Syst. Evol. Microbiol.">
        <title>The Global Catalogue of Microorganisms (GCM) 10K type strain sequencing project: providing services to taxonomists for standard genome sequencing and annotation.</title>
        <authorList>
            <consortium name="The Broad Institute Genomics Platform"/>
            <consortium name="The Broad Institute Genome Sequencing Center for Infectious Disease"/>
            <person name="Wu L."/>
            <person name="Ma J."/>
        </authorList>
    </citation>
    <scope>NUCLEOTIDE SEQUENCE [LARGE SCALE GENOMIC DNA]</scope>
    <source>
        <strain evidence="6">CGMCC 4.7317</strain>
    </source>
</reference>
<protein>
    <submittedName>
        <fullName evidence="5">Alpha/beta hydrolase fold domain-containing protein</fullName>
    </submittedName>
</protein>
<keyword evidence="6" id="KW-1185">Reference proteome</keyword>
<dbReference type="Pfam" id="PF07859">
    <property type="entry name" value="Abhydrolase_3"/>
    <property type="match status" value="1"/>
</dbReference>
<name>A0ABW1T5C7_9ACTN</name>
<dbReference type="RefSeq" id="WP_386769000.1">
    <property type="nucleotide sequence ID" value="NZ_JBHSTI010000059.1"/>
</dbReference>
<dbReference type="GO" id="GO:0016787">
    <property type="term" value="F:hydrolase activity"/>
    <property type="evidence" value="ECO:0007669"/>
    <property type="project" value="UniProtKB-KW"/>
</dbReference>
<evidence type="ECO:0000256" key="3">
    <source>
        <dbReference type="PROSITE-ProRule" id="PRU10038"/>
    </source>
</evidence>
<feature type="non-terminal residue" evidence="5">
    <location>
        <position position="282"/>
    </location>
</feature>
<gene>
    <name evidence="5" type="ORF">ACFQGU_17580</name>
</gene>
<dbReference type="EMBL" id="JBHSTI010000059">
    <property type="protein sequence ID" value="MFC6239686.1"/>
    <property type="molecule type" value="Genomic_DNA"/>
</dbReference>
<evidence type="ECO:0000259" key="4">
    <source>
        <dbReference type="Pfam" id="PF07859"/>
    </source>
</evidence>
<dbReference type="Proteomes" id="UP001596138">
    <property type="component" value="Unassembled WGS sequence"/>
</dbReference>
<dbReference type="InterPro" id="IPR013094">
    <property type="entry name" value="AB_hydrolase_3"/>
</dbReference>
<proteinExistence type="inferred from homology"/>
<feature type="active site" evidence="3">
    <location>
        <position position="197"/>
    </location>
</feature>